<sequence length="156" mass="18197">MPFRYNPLHDLESAWWIFFWTSLNSNFVKKDLDVLFEYNFARKRLGYSRARTMDFIPMDRSEKMTNPAVVILHAFEMLLLFLYQEIESKTEVDEWDFAQSHHEMIKAFDDANVEQGSAQATDIQLPPEDDTQAEKRERGDGDDATAAPCRPRAVAE</sequence>
<gene>
    <name evidence="2" type="ORF">BD410DRAFT_902307</name>
</gene>
<feature type="compositionally biased region" description="Basic and acidic residues" evidence="1">
    <location>
        <begin position="132"/>
        <end position="141"/>
    </location>
</feature>
<dbReference type="Proteomes" id="UP000294933">
    <property type="component" value="Unassembled WGS sequence"/>
</dbReference>
<protein>
    <recommendedName>
        <fullName evidence="4">Fungal-type protein kinase domain-containing protein</fullName>
    </recommendedName>
</protein>
<dbReference type="VEuPathDB" id="FungiDB:BD410DRAFT_902307"/>
<dbReference type="EMBL" id="ML170256">
    <property type="protein sequence ID" value="TDL15964.1"/>
    <property type="molecule type" value="Genomic_DNA"/>
</dbReference>
<reference evidence="2 3" key="1">
    <citation type="submission" date="2018-06" db="EMBL/GenBank/DDBJ databases">
        <title>A transcriptomic atlas of mushroom development highlights an independent origin of complex multicellularity.</title>
        <authorList>
            <consortium name="DOE Joint Genome Institute"/>
            <person name="Krizsan K."/>
            <person name="Almasi E."/>
            <person name="Merenyi Z."/>
            <person name="Sahu N."/>
            <person name="Viragh M."/>
            <person name="Koszo T."/>
            <person name="Mondo S."/>
            <person name="Kiss B."/>
            <person name="Balint B."/>
            <person name="Kues U."/>
            <person name="Barry K."/>
            <person name="Hegedus J.C."/>
            <person name="Henrissat B."/>
            <person name="Johnson J."/>
            <person name="Lipzen A."/>
            <person name="Ohm R."/>
            <person name="Nagy I."/>
            <person name="Pangilinan J."/>
            <person name="Yan J."/>
            <person name="Xiong Y."/>
            <person name="Grigoriev I.V."/>
            <person name="Hibbett D.S."/>
            <person name="Nagy L.G."/>
        </authorList>
    </citation>
    <scope>NUCLEOTIDE SEQUENCE [LARGE SCALE GENOMIC DNA]</scope>
    <source>
        <strain evidence="2 3">SZMC22713</strain>
    </source>
</reference>
<evidence type="ECO:0000313" key="3">
    <source>
        <dbReference type="Proteomes" id="UP000294933"/>
    </source>
</evidence>
<accession>A0A4Y7PKG0</accession>
<dbReference type="AlphaFoldDB" id="A0A4Y7PKG0"/>
<evidence type="ECO:0000313" key="2">
    <source>
        <dbReference type="EMBL" id="TDL15964.1"/>
    </source>
</evidence>
<feature type="region of interest" description="Disordered" evidence="1">
    <location>
        <begin position="111"/>
        <end position="156"/>
    </location>
</feature>
<proteinExistence type="predicted"/>
<organism evidence="2 3">
    <name type="scientific">Rickenella mellea</name>
    <dbReference type="NCBI Taxonomy" id="50990"/>
    <lineage>
        <taxon>Eukaryota</taxon>
        <taxon>Fungi</taxon>
        <taxon>Dikarya</taxon>
        <taxon>Basidiomycota</taxon>
        <taxon>Agaricomycotina</taxon>
        <taxon>Agaricomycetes</taxon>
        <taxon>Hymenochaetales</taxon>
        <taxon>Rickenellaceae</taxon>
        <taxon>Rickenella</taxon>
    </lineage>
</organism>
<keyword evidence="3" id="KW-1185">Reference proteome</keyword>
<evidence type="ECO:0008006" key="4">
    <source>
        <dbReference type="Google" id="ProtNLM"/>
    </source>
</evidence>
<evidence type="ECO:0000256" key="1">
    <source>
        <dbReference type="SAM" id="MobiDB-lite"/>
    </source>
</evidence>
<name>A0A4Y7PKG0_9AGAM</name>
<dbReference type="OrthoDB" id="3271139at2759"/>